<evidence type="ECO:0000259" key="8">
    <source>
        <dbReference type="PROSITE" id="PS51510"/>
    </source>
</evidence>
<evidence type="ECO:0000313" key="10">
    <source>
        <dbReference type="Proteomes" id="UP001597519"/>
    </source>
</evidence>
<keyword evidence="2 5" id="KW-0547">Nucleotide-binding</keyword>
<dbReference type="InterPro" id="IPR022415">
    <property type="entry name" value="ATP-guanido_PTrfase_AS"/>
</dbReference>
<keyword evidence="10" id="KW-1185">Reference proteome</keyword>
<dbReference type="InterPro" id="IPR023660">
    <property type="entry name" value="Arg_Kinase"/>
</dbReference>
<dbReference type="CDD" id="cd07930">
    <property type="entry name" value="bacterial_phosphagen_kinase"/>
    <property type="match status" value="1"/>
</dbReference>
<gene>
    <name evidence="9" type="ORF">ACFSX4_08405</name>
</gene>
<keyword evidence="4 5" id="KW-0067">ATP-binding</keyword>
<keyword evidence="1 5" id="KW-0808">Transferase</keyword>
<accession>A0ABW5WVV6</accession>
<keyword evidence="7" id="KW-0175">Coiled coil</keyword>
<evidence type="ECO:0000256" key="3">
    <source>
        <dbReference type="ARBA" id="ARBA00022777"/>
    </source>
</evidence>
<evidence type="ECO:0000256" key="4">
    <source>
        <dbReference type="ARBA" id="ARBA00022840"/>
    </source>
</evidence>
<dbReference type="Proteomes" id="UP001597519">
    <property type="component" value="Unassembled WGS sequence"/>
</dbReference>
<dbReference type="InterPro" id="IPR014746">
    <property type="entry name" value="Gln_synth/guanido_kin_cat_dom"/>
</dbReference>
<dbReference type="EMBL" id="JBHUOQ010000003">
    <property type="protein sequence ID" value="MFD2830479.1"/>
    <property type="molecule type" value="Genomic_DNA"/>
</dbReference>
<feature type="binding site" evidence="5">
    <location>
        <position position="110"/>
    </location>
    <ligand>
        <name>ATP</name>
        <dbReference type="ChEBI" id="CHEBI:30616"/>
    </ligand>
</feature>
<comment type="caution">
    <text evidence="9">The sequence shown here is derived from an EMBL/GenBank/DDBJ whole genome shotgun (WGS) entry which is preliminary data.</text>
</comment>
<keyword evidence="3 5" id="KW-0418">Kinase</keyword>
<evidence type="ECO:0000256" key="7">
    <source>
        <dbReference type="SAM" id="Coils"/>
    </source>
</evidence>
<dbReference type="PANTHER" id="PTHR11547:SF38">
    <property type="entry name" value="ARGININE KINASE 1-RELATED"/>
    <property type="match status" value="1"/>
</dbReference>
<organism evidence="9 10">
    <name type="scientific">Corticicoccus populi</name>
    <dbReference type="NCBI Taxonomy" id="1812821"/>
    <lineage>
        <taxon>Bacteria</taxon>
        <taxon>Bacillati</taxon>
        <taxon>Bacillota</taxon>
        <taxon>Bacilli</taxon>
        <taxon>Bacillales</taxon>
        <taxon>Staphylococcaceae</taxon>
        <taxon>Corticicoccus</taxon>
    </lineage>
</organism>
<dbReference type="RefSeq" id="WP_377773552.1">
    <property type="nucleotide sequence ID" value="NZ_JBHUOQ010000003.1"/>
</dbReference>
<feature type="binding site" evidence="5">
    <location>
        <position position="78"/>
    </location>
    <ligand>
        <name>ATP</name>
        <dbReference type="ChEBI" id="CHEBI:30616"/>
    </ligand>
</feature>
<dbReference type="Gene3D" id="3.30.590.10">
    <property type="entry name" value="Glutamine synthetase/guanido kinase, catalytic domain"/>
    <property type="match status" value="1"/>
</dbReference>
<sequence>MNNYLSPWLKDIEEQPIEMSSRIRLARNIKGLPFPHQLNDPDAVESLSGEIEEVLTGHHNIPVNEMNFEDKALLVEKHLISPLFTKNGYSSFINKDESESVMVNEEDHLRIQVMGAGVPMHDLYEKAVRIDDVLEEKLNYAFDERYGFLTACPTNVGTGMRASVMLHLPALSLNNKISRFQNNLNRFGFALRGIYGEGSVPLGHIYQLSNQLTLGQTEEEIIDHLDELKNRIIEEEQEVRKDLITHYPVKTKDTVSRSYGILKYAYTLTSKEAAMHLSNVKLGMDMGILKIDFRFQEWVQLIQPAFVKKRLNELNKEISSLEKAVDEERAALLRERLGGM</sequence>
<evidence type="ECO:0000256" key="1">
    <source>
        <dbReference type="ARBA" id="ARBA00022679"/>
    </source>
</evidence>
<dbReference type="InterPro" id="IPR000749">
    <property type="entry name" value="ATP-guanido_PTrfase"/>
</dbReference>
<dbReference type="Pfam" id="PF00217">
    <property type="entry name" value="ATP-gua_Ptrans"/>
    <property type="match status" value="1"/>
</dbReference>
<comment type="similarity">
    <text evidence="5 6">Belongs to the ATP:guanido phosphotransferase family.</text>
</comment>
<feature type="domain" description="Phosphagen kinase C-terminal" evidence="8">
    <location>
        <begin position="17"/>
        <end position="239"/>
    </location>
</feature>
<feature type="binding site" evidence="5">
    <location>
        <begin position="161"/>
        <end position="165"/>
    </location>
    <ligand>
        <name>ATP</name>
        <dbReference type="ChEBI" id="CHEBI:30616"/>
    </ligand>
</feature>
<dbReference type="SUPFAM" id="SSF55931">
    <property type="entry name" value="Glutamine synthetase/guanido kinase"/>
    <property type="match status" value="1"/>
</dbReference>
<evidence type="ECO:0000256" key="6">
    <source>
        <dbReference type="RuleBase" id="RU000505"/>
    </source>
</evidence>
<evidence type="ECO:0000256" key="2">
    <source>
        <dbReference type="ARBA" id="ARBA00022741"/>
    </source>
</evidence>
<name>A0ABW5WVV6_9STAP</name>
<proteinExistence type="inferred from homology"/>
<dbReference type="PANTHER" id="PTHR11547">
    <property type="entry name" value="ARGININE OR CREATINE KINASE"/>
    <property type="match status" value="1"/>
</dbReference>
<dbReference type="PROSITE" id="PS51510">
    <property type="entry name" value="PHOSPHAGEN_KINASE_C"/>
    <property type="match status" value="1"/>
</dbReference>
<reference evidence="10" key="1">
    <citation type="journal article" date="2019" name="Int. J. Syst. Evol. Microbiol.">
        <title>The Global Catalogue of Microorganisms (GCM) 10K type strain sequencing project: providing services to taxonomists for standard genome sequencing and annotation.</title>
        <authorList>
            <consortium name="The Broad Institute Genomics Platform"/>
            <consortium name="The Broad Institute Genome Sequencing Center for Infectious Disease"/>
            <person name="Wu L."/>
            <person name="Ma J."/>
        </authorList>
    </citation>
    <scope>NUCLEOTIDE SEQUENCE [LARGE SCALE GENOMIC DNA]</scope>
    <source>
        <strain evidence="10">KCTC 33575</strain>
    </source>
</reference>
<feature type="binding site" evidence="5">
    <location>
        <begin position="192"/>
        <end position="197"/>
    </location>
    <ligand>
        <name>ATP</name>
        <dbReference type="ChEBI" id="CHEBI:30616"/>
    </ligand>
</feature>
<evidence type="ECO:0000313" key="9">
    <source>
        <dbReference type="EMBL" id="MFD2830479.1"/>
    </source>
</evidence>
<feature type="binding site" evidence="5">
    <location>
        <begin position="20"/>
        <end position="24"/>
    </location>
    <ligand>
        <name>ATP</name>
        <dbReference type="ChEBI" id="CHEBI:30616"/>
    </ligand>
</feature>
<dbReference type="PROSITE" id="PS00112">
    <property type="entry name" value="PHOSPHAGEN_KINASE"/>
    <property type="match status" value="1"/>
</dbReference>
<protein>
    <recommendedName>
        <fullName evidence="8">Phosphagen kinase C-terminal domain-containing protein</fullName>
    </recommendedName>
</protein>
<dbReference type="InterPro" id="IPR022414">
    <property type="entry name" value="ATP-guanido_PTrfase_cat"/>
</dbReference>
<feature type="coiled-coil region" evidence="7">
    <location>
        <begin position="218"/>
        <end position="245"/>
    </location>
</feature>
<evidence type="ECO:0000256" key="5">
    <source>
        <dbReference type="PROSITE-ProRule" id="PRU00843"/>
    </source>
</evidence>